<proteinExistence type="predicted"/>
<dbReference type="InterPro" id="IPR025737">
    <property type="entry name" value="FApF"/>
</dbReference>
<dbReference type="EMBL" id="CP042433">
    <property type="protein sequence ID" value="QEC58144.1"/>
    <property type="molecule type" value="Genomic_DNA"/>
</dbReference>
<sequence>MRTFFFVFALLLYAAAAATAQMTEEIETDRPDQTETPFLVPRKFIQAEFGMSAEKYGAGRSQLVHPASLLKYGLSNRFELRLETTVLTEYLPYIPATKTNTLLQPVEVGTKLRLFEEKGARPKASLITHISLPFAASKQLRSGTPSYAARLSLQNSLTKNISLGYNLGVEKSDEPTAFFYTFAPGFSLGEKWYAYVEAFGSFANNVAEHNLDGGLAYFISHNTKIDLSSGFGLGDSPLKNYVAIGLSFRLSLCKP</sequence>
<evidence type="ECO:0000313" key="3">
    <source>
        <dbReference type="Proteomes" id="UP000321204"/>
    </source>
</evidence>
<dbReference type="AlphaFoldDB" id="A0A5B8UNC6"/>
<organism evidence="2 3">
    <name type="scientific">Flavisolibacter ginsenosidimutans</name>
    <dbReference type="NCBI Taxonomy" id="661481"/>
    <lineage>
        <taxon>Bacteria</taxon>
        <taxon>Pseudomonadati</taxon>
        <taxon>Bacteroidota</taxon>
        <taxon>Chitinophagia</taxon>
        <taxon>Chitinophagales</taxon>
        <taxon>Chitinophagaceae</taxon>
        <taxon>Flavisolibacter</taxon>
    </lineage>
</organism>
<reference evidence="2 3" key="1">
    <citation type="journal article" date="2015" name="Int. J. Syst. Evol. Microbiol.">
        <title>Flavisolibacter ginsenosidimutans sp. nov., with ginsenoside-converting activity isolated from soil used for cultivating ginseng.</title>
        <authorList>
            <person name="Zhao Y."/>
            <person name="Liu Q."/>
            <person name="Kang M.S."/>
            <person name="Jin F."/>
            <person name="Yu H."/>
            <person name="Im W.T."/>
        </authorList>
    </citation>
    <scope>NUCLEOTIDE SEQUENCE [LARGE SCALE GENOMIC DNA]</scope>
    <source>
        <strain evidence="2 3">Gsoil 636</strain>
    </source>
</reference>
<keyword evidence="3" id="KW-1185">Reference proteome</keyword>
<dbReference type="OrthoDB" id="1014491at2"/>
<feature type="signal peptide" evidence="1">
    <location>
        <begin position="1"/>
        <end position="20"/>
    </location>
</feature>
<evidence type="ECO:0000313" key="2">
    <source>
        <dbReference type="EMBL" id="QEC58144.1"/>
    </source>
</evidence>
<keyword evidence="1" id="KW-0732">Signal</keyword>
<name>A0A5B8UNC6_9BACT</name>
<evidence type="ECO:0000256" key="1">
    <source>
        <dbReference type="SAM" id="SignalP"/>
    </source>
</evidence>
<dbReference type="RefSeq" id="WP_146791196.1">
    <property type="nucleotide sequence ID" value="NZ_BAABIO010000003.1"/>
</dbReference>
<gene>
    <name evidence="2" type="ORF">FSB75_20285</name>
</gene>
<dbReference type="KEGG" id="fgg:FSB75_20285"/>
<feature type="chain" id="PRO_5022951244" evidence="1">
    <location>
        <begin position="21"/>
        <end position="255"/>
    </location>
</feature>
<protein>
    <submittedName>
        <fullName evidence="2">Transporter</fullName>
    </submittedName>
</protein>
<dbReference type="Pfam" id="PF13557">
    <property type="entry name" value="Phenol_MetA_deg"/>
    <property type="match status" value="1"/>
</dbReference>
<dbReference type="Proteomes" id="UP000321204">
    <property type="component" value="Chromosome"/>
</dbReference>
<accession>A0A5B8UNC6</accession>